<organism evidence="6 7">
    <name type="scientific">Hungatella hathewayi</name>
    <dbReference type="NCBI Taxonomy" id="154046"/>
    <lineage>
        <taxon>Bacteria</taxon>
        <taxon>Bacillati</taxon>
        <taxon>Bacillota</taxon>
        <taxon>Clostridia</taxon>
        <taxon>Lachnospirales</taxon>
        <taxon>Lachnospiraceae</taxon>
        <taxon>Hungatella</taxon>
    </lineage>
</organism>
<comment type="function">
    <text evidence="2">May play the central regulatory role in sporulation. It may be an element of the effector pathway responsible for the activation of sporulation genes in response to nutritional stress. Spo0A may act in concert with spo0H (a sigma factor) to control the expression of some genes that are critical to the sporulation process.</text>
</comment>
<dbReference type="SMART" id="SM00850">
    <property type="entry name" value="LytTR"/>
    <property type="match status" value="1"/>
</dbReference>
<dbReference type="Gene3D" id="3.40.50.2300">
    <property type="match status" value="1"/>
</dbReference>
<name>A0AAW9WNB4_9FIRM</name>
<dbReference type="Pfam" id="PF00072">
    <property type="entry name" value="Response_reg"/>
    <property type="match status" value="1"/>
</dbReference>
<reference evidence="6 7" key="1">
    <citation type="submission" date="2019-09" db="EMBL/GenBank/DDBJ databases">
        <title>Draft genome sequencing of Hungatella hathewayi 123Y-2.</title>
        <authorList>
            <person name="Lv Q."/>
            <person name="Li S."/>
        </authorList>
    </citation>
    <scope>NUCLEOTIDE SEQUENCE [LARGE SCALE GENOMIC DNA]</scope>
    <source>
        <strain evidence="6 7">123Y-2</strain>
    </source>
</reference>
<evidence type="ECO:0000256" key="1">
    <source>
        <dbReference type="ARBA" id="ARBA00018672"/>
    </source>
</evidence>
<evidence type="ECO:0000259" key="4">
    <source>
        <dbReference type="PROSITE" id="PS50110"/>
    </source>
</evidence>
<dbReference type="AlphaFoldDB" id="A0AAW9WNB4"/>
<feature type="domain" description="HTH LytTR-type" evidence="5">
    <location>
        <begin position="140"/>
        <end position="216"/>
    </location>
</feature>
<protein>
    <recommendedName>
        <fullName evidence="1">Stage 0 sporulation protein A homolog</fullName>
    </recommendedName>
</protein>
<dbReference type="InterPro" id="IPR001789">
    <property type="entry name" value="Sig_transdc_resp-reg_receiver"/>
</dbReference>
<dbReference type="GO" id="GO:0000156">
    <property type="term" value="F:phosphorelay response regulator activity"/>
    <property type="evidence" value="ECO:0007669"/>
    <property type="project" value="InterPro"/>
</dbReference>
<evidence type="ECO:0000313" key="6">
    <source>
        <dbReference type="EMBL" id="MUB65888.1"/>
    </source>
</evidence>
<dbReference type="CDD" id="cd00156">
    <property type="entry name" value="REC"/>
    <property type="match status" value="1"/>
</dbReference>
<accession>A0AAW9WNB4</accession>
<dbReference type="InterPro" id="IPR007492">
    <property type="entry name" value="LytTR_DNA-bd_dom"/>
</dbReference>
<keyword evidence="3" id="KW-0597">Phosphoprotein</keyword>
<evidence type="ECO:0000313" key="7">
    <source>
        <dbReference type="Proteomes" id="UP000434223"/>
    </source>
</evidence>
<dbReference type="SMART" id="SM00448">
    <property type="entry name" value="REC"/>
    <property type="match status" value="1"/>
</dbReference>
<evidence type="ECO:0000259" key="5">
    <source>
        <dbReference type="PROSITE" id="PS50930"/>
    </source>
</evidence>
<evidence type="ECO:0000256" key="2">
    <source>
        <dbReference type="ARBA" id="ARBA00024867"/>
    </source>
</evidence>
<dbReference type="Pfam" id="PF04397">
    <property type="entry name" value="LytTR"/>
    <property type="match status" value="1"/>
</dbReference>
<dbReference type="Gene3D" id="2.40.50.1020">
    <property type="entry name" value="LytTr DNA-binding domain"/>
    <property type="match status" value="1"/>
</dbReference>
<proteinExistence type="predicted"/>
<dbReference type="PROSITE" id="PS50930">
    <property type="entry name" value="HTH_LYTTR"/>
    <property type="match status" value="1"/>
</dbReference>
<dbReference type="RefSeq" id="WP_055651122.1">
    <property type="nucleotide sequence ID" value="NZ_CZAZ01000021.1"/>
</dbReference>
<dbReference type="Proteomes" id="UP000434223">
    <property type="component" value="Unassembled WGS sequence"/>
</dbReference>
<dbReference type="PROSITE" id="PS50110">
    <property type="entry name" value="RESPONSE_REGULATORY"/>
    <property type="match status" value="1"/>
</dbReference>
<sequence length="245" mass="28630">MISIAICDDDNDFRLLLKNAVYKMIESHGEEADIEDFSDGQTCLSQLRNRNFNILFLDIEMPGMDGFSMAGKMQKSYPNIVLIFVSSHESLVFQSYEYDTFWFMRKSALIADLKKAIDKYFARIIYNELFYVVNAQKVYYKDILYIECIGHLITIKTTDKTYSMCGSLKKLEEELTPYQFIRVHKSFLVNMQQINVIHNDKIILTDNSSVLLSKARPQTAPEKPWSTSMMRRTICRRSSIRIMVR</sequence>
<dbReference type="EMBL" id="WNME01000019">
    <property type="protein sequence ID" value="MUB65888.1"/>
    <property type="molecule type" value="Genomic_DNA"/>
</dbReference>
<dbReference type="InterPro" id="IPR011006">
    <property type="entry name" value="CheY-like_superfamily"/>
</dbReference>
<dbReference type="SUPFAM" id="SSF52172">
    <property type="entry name" value="CheY-like"/>
    <property type="match status" value="1"/>
</dbReference>
<dbReference type="PANTHER" id="PTHR37299">
    <property type="entry name" value="TRANSCRIPTIONAL REGULATOR-RELATED"/>
    <property type="match status" value="1"/>
</dbReference>
<gene>
    <name evidence="6" type="ORF">GNE07_22955</name>
</gene>
<dbReference type="PANTHER" id="PTHR37299:SF1">
    <property type="entry name" value="STAGE 0 SPORULATION PROTEIN A HOMOLOG"/>
    <property type="match status" value="1"/>
</dbReference>
<comment type="caution">
    <text evidence="6">The sequence shown here is derived from an EMBL/GenBank/DDBJ whole genome shotgun (WGS) entry which is preliminary data.</text>
</comment>
<dbReference type="GO" id="GO:0003677">
    <property type="term" value="F:DNA binding"/>
    <property type="evidence" value="ECO:0007669"/>
    <property type="project" value="InterPro"/>
</dbReference>
<evidence type="ECO:0000256" key="3">
    <source>
        <dbReference type="PROSITE-ProRule" id="PRU00169"/>
    </source>
</evidence>
<feature type="domain" description="Response regulatory" evidence="4">
    <location>
        <begin position="3"/>
        <end position="121"/>
    </location>
</feature>
<feature type="modified residue" description="4-aspartylphosphate" evidence="3">
    <location>
        <position position="58"/>
    </location>
</feature>
<dbReference type="InterPro" id="IPR046947">
    <property type="entry name" value="LytR-like"/>
</dbReference>